<reference evidence="1" key="1">
    <citation type="submission" date="2021-02" db="EMBL/GenBank/DDBJ databases">
        <authorList>
            <person name="Nowell W R."/>
        </authorList>
    </citation>
    <scope>NUCLEOTIDE SEQUENCE</scope>
</reference>
<comment type="caution">
    <text evidence="1">The sequence shown here is derived from an EMBL/GenBank/DDBJ whole genome shotgun (WGS) entry which is preliminary data.</text>
</comment>
<organism evidence="1 3">
    <name type="scientific">Didymodactylos carnosus</name>
    <dbReference type="NCBI Taxonomy" id="1234261"/>
    <lineage>
        <taxon>Eukaryota</taxon>
        <taxon>Metazoa</taxon>
        <taxon>Spiralia</taxon>
        <taxon>Gnathifera</taxon>
        <taxon>Rotifera</taxon>
        <taxon>Eurotatoria</taxon>
        <taxon>Bdelloidea</taxon>
        <taxon>Philodinida</taxon>
        <taxon>Philodinidae</taxon>
        <taxon>Didymodactylos</taxon>
    </lineage>
</organism>
<dbReference type="EMBL" id="CAJNOK010013654">
    <property type="protein sequence ID" value="CAF1188811.1"/>
    <property type="molecule type" value="Genomic_DNA"/>
</dbReference>
<dbReference type="AlphaFoldDB" id="A0A8S2EMU3"/>
<dbReference type="Proteomes" id="UP000682733">
    <property type="component" value="Unassembled WGS sequence"/>
</dbReference>
<name>A0A8S2EMU3_9BILA</name>
<accession>A0A8S2EMU3</accession>
<proteinExistence type="predicted"/>
<protein>
    <submittedName>
        <fullName evidence="1">Uncharacterized protein</fullName>
    </submittedName>
</protein>
<dbReference type="Proteomes" id="UP000677228">
    <property type="component" value="Unassembled WGS sequence"/>
</dbReference>
<evidence type="ECO:0000313" key="3">
    <source>
        <dbReference type="Proteomes" id="UP000677228"/>
    </source>
</evidence>
<gene>
    <name evidence="1" type="ORF">OVA965_LOCUS23434</name>
    <name evidence="2" type="ORF">TMI583_LOCUS24154</name>
</gene>
<evidence type="ECO:0000313" key="2">
    <source>
        <dbReference type="EMBL" id="CAF3999918.1"/>
    </source>
</evidence>
<evidence type="ECO:0000313" key="1">
    <source>
        <dbReference type="EMBL" id="CAF1188811.1"/>
    </source>
</evidence>
<sequence>MNYLLRSAGIPDIKTFVDEFRRAYEEEGDNEQFEHVIVQTANQTPENVSYEQLFRKLVGFGDGFRVAEQEPAVPPQTMLSRIAYSGSGFQSQGGRDAMLADSPNLPPGDLEVLFQQIAHRGSGLKAGTEPLQPKLGYISSARQSVPKFYICVGSETQRCDTSEIYAANMFNGKISSLFNKFKRIDVVFPSSDNYCLHEIMNNENNNTKLAVNQLKGNFVMPKSSEWQILVESNAPVIGESICRIWQASNPNGKIVLVSCPDRKILLLTRADGKQFIQNVTSLHYDINIRLIEHGLINLHGFDSECVCIKSKKSDLLFLAIANAPQFQNRLIVDILQAQGKTLDEERYNIIKKSPRKYDDISALKALLPTSDAAHQHFKRAAVAVHM</sequence>
<dbReference type="EMBL" id="CAJOBA010035184">
    <property type="protein sequence ID" value="CAF3999918.1"/>
    <property type="molecule type" value="Genomic_DNA"/>
</dbReference>